<feature type="transmembrane region" description="Helical" evidence="1">
    <location>
        <begin position="115"/>
        <end position="137"/>
    </location>
</feature>
<sequence>MLPPTNASPDAHPETPQELTADSLRLLGSTTVPGTFYGFVTVCAGVCTYRIWSSRKLVGRSTSRTASQLSFVAVLWLCGTIAISGMAQEVVTIYVRHRLFEPGPYAYVNFNIPSALVVDVTYYVSMVIADGVMIWRFKVIWHQWPLRRALLGMILLIYALSMVASVVALMAASGHCTRCPQIMAHGIELGIVSSVVLNVLITGLISGKLYKFRNFVRSSLSHSASRYANVAVMFVESCALYTIFSLLFVIFNAMNTWIQPLAPLLVVFRLSGGSTWDEEQDTRGGANINGHSTLQFSRVALGELRSEGNDHDHGQGAEEVARSG</sequence>
<gene>
    <name evidence="2" type="ORF">CONPUDRAFT_144292</name>
</gene>
<feature type="transmembrane region" description="Helical" evidence="1">
    <location>
        <begin position="149"/>
        <end position="170"/>
    </location>
</feature>
<proteinExistence type="predicted"/>
<feature type="transmembrane region" description="Helical" evidence="1">
    <location>
        <begin position="73"/>
        <end position="95"/>
    </location>
</feature>
<name>A0A5M3MQX3_CONPW</name>
<dbReference type="GeneID" id="19201926"/>
<keyword evidence="1" id="KW-0812">Transmembrane</keyword>
<dbReference type="RefSeq" id="XP_007768880.1">
    <property type="nucleotide sequence ID" value="XM_007770690.1"/>
</dbReference>
<evidence type="ECO:0000313" key="2">
    <source>
        <dbReference type="EMBL" id="EIW81572.1"/>
    </source>
</evidence>
<feature type="transmembrane region" description="Helical" evidence="1">
    <location>
        <begin position="227"/>
        <end position="251"/>
    </location>
</feature>
<dbReference type="EMBL" id="JH711578">
    <property type="protein sequence ID" value="EIW81572.1"/>
    <property type="molecule type" value="Genomic_DNA"/>
</dbReference>
<keyword evidence="3" id="KW-1185">Reference proteome</keyword>
<organism evidence="2 3">
    <name type="scientific">Coniophora puteana (strain RWD-64-598)</name>
    <name type="common">Brown rot fungus</name>
    <dbReference type="NCBI Taxonomy" id="741705"/>
    <lineage>
        <taxon>Eukaryota</taxon>
        <taxon>Fungi</taxon>
        <taxon>Dikarya</taxon>
        <taxon>Basidiomycota</taxon>
        <taxon>Agaricomycotina</taxon>
        <taxon>Agaricomycetes</taxon>
        <taxon>Agaricomycetidae</taxon>
        <taxon>Boletales</taxon>
        <taxon>Coniophorineae</taxon>
        <taxon>Coniophoraceae</taxon>
        <taxon>Coniophora</taxon>
    </lineage>
</organism>
<dbReference type="Proteomes" id="UP000053558">
    <property type="component" value="Unassembled WGS sequence"/>
</dbReference>
<evidence type="ECO:0000313" key="3">
    <source>
        <dbReference type="Proteomes" id="UP000053558"/>
    </source>
</evidence>
<dbReference type="AlphaFoldDB" id="A0A5M3MQX3"/>
<keyword evidence="1" id="KW-1133">Transmembrane helix</keyword>
<dbReference type="OrthoDB" id="3351617at2759"/>
<accession>A0A5M3MQX3</accession>
<evidence type="ECO:0000256" key="1">
    <source>
        <dbReference type="SAM" id="Phobius"/>
    </source>
</evidence>
<dbReference type="KEGG" id="cput:CONPUDRAFT_144292"/>
<comment type="caution">
    <text evidence="2">The sequence shown here is derived from an EMBL/GenBank/DDBJ whole genome shotgun (WGS) entry which is preliminary data.</text>
</comment>
<protein>
    <submittedName>
        <fullName evidence="2">Uncharacterized protein</fullName>
    </submittedName>
</protein>
<reference evidence="3" key="1">
    <citation type="journal article" date="2012" name="Science">
        <title>The Paleozoic origin of enzymatic lignin decomposition reconstructed from 31 fungal genomes.</title>
        <authorList>
            <person name="Floudas D."/>
            <person name="Binder M."/>
            <person name="Riley R."/>
            <person name="Barry K."/>
            <person name="Blanchette R.A."/>
            <person name="Henrissat B."/>
            <person name="Martinez A.T."/>
            <person name="Otillar R."/>
            <person name="Spatafora J.W."/>
            <person name="Yadav J.S."/>
            <person name="Aerts A."/>
            <person name="Benoit I."/>
            <person name="Boyd A."/>
            <person name="Carlson A."/>
            <person name="Copeland A."/>
            <person name="Coutinho P.M."/>
            <person name="de Vries R.P."/>
            <person name="Ferreira P."/>
            <person name="Findley K."/>
            <person name="Foster B."/>
            <person name="Gaskell J."/>
            <person name="Glotzer D."/>
            <person name="Gorecki P."/>
            <person name="Heitman J."/>
            <person name="Hesse C."/>
            <person name="Hori C."/>
            <person name="Igarashi K."/>
            <person name="Jurgens J.A."/>
            <person name="Kallen N."/>
            <person name="Kersten P."/>
            <person name="Kohler A."/>
            <person name="Kuees U."/>
            <person name="Kumar T.K.A."/>
            <person name="Kuo A."/>
            <person name="LaButti K."/>
            <person name="Larrondo L.F."/>
            <person name="Lindquist E."/>
            <person name="Ling A."/>
            <person name="Lombard V."/>
            <person name="Lucas S."/>
            <person name="Lundell T."/>
            <person name="Martin R."/>
            <person name="McLaughlin D.J."/>
            <person name="Morgenstern I."/>
            <person name="Morin E."/>
            <person name="Murat C."/>
            <person name="Nagy L.G."/>
            <person name="Nolan M."/>
            <person name="Ohm R.A."/>
            <person name="Patyshakuliyeva A."/>
            <person name="Rokas A."/>
            <person name="Ruiz-Duenas F.J."/>
            <person name="Sabat G."/>
            <person name="Salamov A."/>
            <person name="Samejima M."/>
            <person name="Schmutz J."/>
            <person name="Slot J.C."/>
            <person name="St John F."/>
            <person name="Stenlid J."/>
            <person name="Sun H."/>
            <person name="Sun S."/>
            <person name="Syed K."/>
            <person name="Tsang A."/>
            <person name="Wiebenga A."/>
            <person name="Young D."/>
            <person name="Pisabarro A."/>
            <person name="Eastwood D.C."/>
            <person name="Martin F."/>
            <person name="Cullen D."/>
            <person name="Grigoriev I.V."/>
            <person name="Hibbett D.S."/>
        </authorList>
    </citation>
    <scope>NUCLEOTIDE SEQUENCE [LARGE SCALE GENOMIC DNA]</scope>
    <source>
        <strain evidence="3">RWD-64-598 SS2</strain>
    </source>
</reference>
<feature type="transmembrane region" description="Helical" evidence="1">
    <location>
        <begin position="34"/>
        <end position="52"/>
    </location>
</feature>
<feature type="transmembrane region" description="Helical" evidence="1">
    <location>
        <begin position="182"/>
        <end position="206"/>
    </location>
</feature>
<keyword evidence="1" id="KW-0472">Membrane</keyword>